<dbReference type="Pfam" id="PF02368">
    <property type="entry name" value="Big_2"/>
    <property type="match status" value="2"/>
</dbReference>
<dbReference type="Gene3D" id="2.60.40.1080">
    <property type="match status" value="2"/>
</dbReference>
<dbReference type="SMART" id="SM00635">
    <property type="entry name" value="BID_2"/>
    <property type="match status" value="2"/>
</dbReference>
<evidence type="ECO:0000313" key="2">
    <source>
        <dbReference type="EMBL" id="QEM41124.1"/>
    </source>
</evidence>
<protein>
    <submittedName>
        <fullName evidence="2">RNA polymerase</fullName>
    </submittedName>
</protein>
<dbReference type="Proteomes" id="UP000322075">
    <property type="component" value="Segment"/>
</dbReference>
<organism evidence="2 3">
    <name type="scientific">Pseudomonas phage Zuri</name>
    <dbReference type="NCBI Taxonomy" id="2604899"/>
    <lineage>
        <taxon>Viruses</taxon>
        <taxon>Duplodnaviria</taxon>
        <taxon>Heunggongvirae</taxon>
        <taxon>Uroviricota</taxon>
        <taxon>Caudoviricetes</taxon>
        <taxon>Schitoviridae</taxon>
        <taxon>Zurivirus</taxon>
        <taxon>Zurivirus zuri</taxon>
    </lineage>
</organism>
<proteinExistence type="predicted"/>
<dbReference type="EMBL" id="MK863032">
    <property type="protein sequence ID" value="QEM41124.1"/>
    <property type="molecule type" value="Genomic_DNA"/>
</dbReference>
<accession>A0A5C1K6U5</accession>
<feature type="domain" description="BIG2" evidence="1">
    <location>
        <begin position="168"/>
        <end position="246"/>
    </location>
</feature>
<sequence>MATKKVAWNATTRTATVLTQAAALPGGSESLGTFEHPDPTDQLSRNEYSHVVWHHVRDLLYKVKNWQDMQAVTVVDTTVVKATGLTVTPASITSGVGTLIQLAPVVAPATVTDDRVTYTSDNTEIATVNERGEVLSKKVGSTKIHVRTADGTQILKSVPVTFVTGFKAVTSITLAPATVTLTVAAPTAQLTPTVLPADATEKGVTYTSSDPTKATVSATGLVTRVANGTTTITATAKDGSGKVGTRLVTVTA</sequence>
<reference evidence="2" key="1">
    <citation type="submission" date="2019-04" db="EMBL/GenBank/DDBJ databases">
        <authorList>
            <person name="Assadpour T."/>
            <person name="Ahmed J."/>
            <person name="Anderson S."/>
            <person name="Espinosa K."/>
            <person name="Gadsden T."/>
            <person name="Graham A."/>
            <person name="Hajjar W."/>
            <person name="Howard T."/>
            <person name="Lacafta O."/>
            <person name="Matney K."/>
            <person name="Matsen K."/>
            <person name="Osu J."/>
            <person name="Rupe E."/>
            <person name="Sang H."/>
            <person name="Wadi S."/>
            <person name="McNeal J."/>
            <person name="Temple L."/>
        </authorList>
    </citation>
    <scope>NUCLEOTIDE SEQUENCE [LARGE SCALE GENOMIC DNA]</scope>
</reference>
<name>A0A5C1K6U5_9CAUD</name>
<gene>
    <name evidence="2" type="ORF">Zuri_27</name>
</gene>
<evidence type="ECO:0000259" key="1">
    <source>
        <dbReference type="SMART" id="SM00635"/>
    </source>
</evidence>
<feature type="domain" description="BIG2" evidence="1">
    <location>
        <begin position="81"/>
        <end position="158"/>
    </location>
</feature>
<dbReference type="SUPFAM" id="SSF49373">
    <property type="entry name" value="Invasin/intimin cell-adhesion fragments"/>
    <property type="match status" value="2"/>
</dbReference>
<keyword evidence="3" id="KW-1185">Reference proteome</keyword>
<dbReference type="InterPro" id="IPR003343">
    <property type="entry name" value="Big_2"/>
</dbReference>
<evidence type="ECO:0000313" key="3">
    <source>
        <dbReference type="Proteomes" id="UP000322075"/>
    </source>
</evidence>
<dbReference type="InterPro" id="IPR008964">
    <property type="entry name" value="Invasin/intimin_cell_adhesion"/>
</dbReference>